<proteinExistence type="predicted"/>
<feature type="transmembrane region" description="Helical" evidence="7">
    <location>
        <begin position="288"/>
        <end position="307"/>
    </location>
</feature>
<dbReference type="InterPro" id="IPR003661">
    <property type="entry name" value="HisK_dim/P_dom"/>
</dbReference>
<keyword evidence="7" id="KW-0812">Transmembrane</keyword>
<feature type="domain" description="Histidine kinase" evidence="8">
    <location>
        <begin position="495"/>
        <end position="709"/>
    </location>
</feature>
<dbReference type="PANTHER" id="PTHR43711:SF32">
    <property type="entry name" value="SENSOR-TYPE HISTIDINE KINASE PRRB"/>
    <property type="match status" value="1"/>
</dbReference>
<keyword evidence="7" id="KW-0472">Membrane</keyword>
<feature type="transmembrane region" description="Helical" evidence="7">
    <location>
        <begin position="352"/>
        <end position="372"/>
    </location>
</feature>
<dbReference type="InterPro" id="IPR004358">
    <property type="entry name" value="Sig_transdc_His_kin-like_C"/>
</dbReference>
<dbReference type="Pfam" id="PF00512">
    <property type="entry name" value="HisKA"/>
    <property type="match status" value="1"/>
</dbReference>
<keyword evidence="4" id="KW-0808">Transferase</keyword>
<name>A0A8I1W566_PLESH</name>
<reference evidence="9" key="1">
    <citation type="submission" date="2021-03" db="EMBL/GenBank/DDBJ databases">
        <title>Plesiomonas shigelloides zfcc0051, isolated from zebrafish feces.</title>
        <authorList>
            <person name="Vanderhoek Z."/>
            <person name="Gaulke C."/>
        </authorList>
    </citation>
    <scope>NUCLEOTIDE SEQUENCE</scope>
    <source>
        <strain evidence="9">Zfcc0051</strain>
    </source>
</reference>
<keyword evidence="5 9" id="KW-0418">Kinase</keyword>
<feature type="transmembrane region" description="Helical" evidence="7">
    <location>
        <begin position="379"/>
        <end position="397"/>
    </location>
</feature>
<evidence type="ECO:0000256" key="2">
    <source>
        <dbReference type="ARBA" id="ARBA00012438"/>
    </source>
</evidence>
<dbReference type="SUPFAM" id="SSF55874">
    <property type="entry name" value="ATPase domain of HSP90 chaperone/DNA topoisomerase II/histidine kinase"/>
    <property type="match status" value="1"/>
</dbReference>
<keyword evidence="3" id="KW-0597">Phosphoprotein</keyword>
<gene>
    <name evidence="9" type="ORF">J2R62_05460</name>
</gene>
<comment type="caution">
    <text evidence="9">The sequence shown here is derived from an EMBL/GenBank/DDBJ whole genome shotgun (WGS) entry which is preliminary data.</text>
</comment>
<evidence type="ECO:0000256" key="5">
    <source>
        <dbReference type="ARBA" id="ARBA00022777"/>
    </source>
</evidence>
<dbReference type="PRINTS" id="PR00344">
    <property type="entry name" value="BCTRLSENSOR"/>
</dbReference>
<evidence type="ECO:0000256" key="3">
    <source>
        <dbReference type="ARBA" id="ARBA00022553"/>
    </source>
</evidence>
<dbReference type="PANTHER" id="PTHR43711">
    <property type="entry name" value="TWO-COMPONENT HISTIDINE KINASE"/>
    <property type="match status" value="1"/>
</dbReference>
<dbReference type="GO" id="GO:0000155">
    <property type="term" value="F:phosphorelay sensor kinase activity"/>
    <property type="evidence" value="ECO:0007669"/>
    <property type="project" value="InterPro"/>
</dbReference>
<dbReference type="InterPro" id="IPR036097">
    <property type="entry name" value="HisK_dim/P_sf"/>
</dbReference>
<dbReference type="Gene3D" id="1.10.287.130">
    <property type="match status" value="1"/>
</dbReference>
<feature type="transmembrane region" description="Helical" evidence="7">
    <location>
        <begin position="412"/>
        <end position="428"/>
    </location>
</feature>
<protein>
    <recommendedName>
        <fullName evidence="2">histidine kinase</fullName>
        <ecNumber evidence="2">2.7.13.3</ecNumber>
    </recommendedName>
</protein>
<keyword evidence="7" id="KW-1133">Transmembrane helix</keyword>
<feature type="transmembrane region" description="Helical" evidence="7">
    <location>
        <begin position="254"/>
        <end position="276"/>
    </location>
</feature>
<dbReference type="Pfam" id="PF02518">
    <property type="entry name" value="HATPase_c"/>
    <property type="match status" value="1"/>
</dbReference>
<evidence type="ECO:0000256" key="1">
    <source>
        <dbReference type="ARBA" id="ARBA00000085"/>
    </source>
</evidence>
<dbReference type="EMBL" id="JAFNAA010000004">
    <property type="protein sequence ID" value="MBO1107673.1"/>
    <property type="molecule type" value="Genomic_DNA"/>
</dbReference>
<dbReference type="InterPro" id="IPR003594">
    <property type="entry name" value="HATPase_dom"/>
</dbReference>
<dbReference type="Pfam" id="PF07696">
    <property type="entry name" value="7TMR-DISMED2"/>
    <property type="match status" value="1"/>
</dbReference>
<evidence type="ECO:0000313" key="10">
    <source>
        <dbReference type="Proteomes" id="UP000664658"/>
    </source>
</evidence>
<dbReference type="RefSeq" id="WP_207541791.1">
    <property type="nucleotide sequence ID" value="NZ_JAFNAA010000004.1"/>
</dbReference>
<feature type="transmembrane region" description="Helical" evidence="7">
    <location>
        <begin position="223"/>
        <end position="242"/>
    </location>
</feature>
<dbReference type="PROSITE" id="PS50109">
    <property type="entry name" value="HIS_KIN"/>
    <property type="match status" value="1"/>
</dbReference>
<dbReference type="SMART" id="SM00388">
    <property type="entry name" value="HisKA"/>
    <property type="match status" value="1"/>
</dbReference>
<evidence type="ECO:0000256" key="4">
    <source>
        <dbReference type="ARBA" id="ARBA00022679"/>
    </source>
</evidence>
<dbReference type="CDD" id="cd00075">
    <property type="entry name" value="HATPase"/>
    <property type="match status" value="1"/>
</dbReference>
<dbReference type="InterPro" id="IPR050736">
    <property type="entry name" value="Sensor_HK_Regulatory"/>
</dbReference>
<evidence type="ECO:0000313" key="9">
    <source>
        <dbReference type="EMBL" id="MBO1107673.1"/>
    </source>
</evidence>
<dbReference type="Gene3D" id="2.60.40.2380">
    <property type="match status" value="1"/>
</dbReference>
<dbReference type="InterPro" id="IPR005467">
    <property type="entry name" value="His_kinase_dom"/>
</dbReference>
<dbReference type="SMART" id="SM00387">
    <property type="entry name" value="HATPase_c"/>
    <property type="match status" value="1"/>
</dbReference>
<sequence length="714" mass="80618">MPLSHSLTSPPLMYRKTEPTSLLWCRHAVFITLLMVLLAPCAEASLNPNMQEMPEKTLMDAGIINVPLPAGKQPLAGYLEWLADPNNELSISQVQALPVKAYFKPLQGMPAFGYRKGAIWLRFTVMGAMQSDPYWLEIVSPFLDSVTLYRAGERSPVTSRAAGDHHPLSGRDVLYRNPVFELHPEPQKLNTYYLRIEGNNSLTFAIYLWSPPTFVEAIGLEQLAFGVFFAVHVILILTNLWFYQATREGSYGWFVLFTFLNLMTSAAAEGYGYLYLSWLQNVPEINEGVMIVAWMFSPAAGITFLFSYLGGFSSSLRPYLIRICLFYLMLASVFSMVILMLPSISQVARQTYQIWSLVSTLISLIIVLVLSIRRNANARLMLIAMLPYWIAVFMRFLRNMAIIPPGLLADNAYYLTMTFYLLVMNYGLSRHYQTMRERIEHAQREALSNSIQAERALEEKVIQRTSDLKRAVEQVTEALVLEKRVHEEQKQFFATVSHELRTPLAVIDMTAQNLERANTSDDEVVRARYEKILRATGRLSSLLDNYLDEDKFELLRHGANLSDCPIKSLLQDAMDSARLLSDQHFIQIDDEDLPSHFFCDPSLTRLALRTLADNAVKYTPPGSMVVLRGRQVADGVRIDVVDNGHGIALSERERIFERYYRGKQSGRQGGTGLGLALARSLIEKQGGTLTLTSDEGEGACFSVWLPSPEVRAIA</sequence>
<dbReference type="Proteomes" id="UP000664658">
    <property type="component" value="Unassembled WGS sequence"/>
</dbReference>
<organism evidence="9 10">
    <name type="scientific">Plesiomonas shigelloides</name>
    <name type="common">Aeromonas shigelloides</name>
    <dbReference type="NCBI Taxonomy" id="703"/>
    <lineage>
        <taxon>Bacteria</taxon>
        <taxon>Pseudomonadati</taxon>
        <taxon>Pseudomonadota</taxon>
        <taxon>Gammaproteobacteria</taxon>
        <taxon>Enterobacterales</taxon>
        <taxon>Enterobacteriaceae</taxon>
        <taxon>Plesiomonas</taxon>
    </lineage>
</organism>
<evidence type="ECO:0000256" key="6">
    <source>
        <dbReference type="ARBA" id="ARBA00023012"/>
    </source>
</evidence>
<evidence type="ECO:0000256" key="7">
    <source>
        <dbReference type="SAM" id="Phobius"/>
    </source>
</evidence>
<comment type="catalytic activity">
    <reaction evidence="1">
        <text>ATP + protein L-histidine = ADP + protein N-phospho-L-histidine.</text>
        <dbReference type="EC" id="2.7.13.3"/>
    </reaction>
</comment>
<feature type="transmembrane region" description="Helical" evidence="7">
    <location>
        <begin position="319"/>
        <end position="340"/>
    </location>
</feature>
<dbReference type="SUPFAM" id="SSF47384">
    <property type="entry name" value="Homodimeric domain of signal transducing histidine kinase"/>
    <property type="match status" value="1"/>
</dbReference>
<keyword evidence="6" id="KW-0902">Two-component regulatory system</keyword>
<dbReference type="Pfam" id="PF07695">
    <property type="entry name" value="7TMR-DISM_7TM"/>
    <property type="match status" value="1"/>
</dbReference>
<dbReference type="CDD" id="cd00082">
    <property type="entry name" value="HisKA"/>
    <property type="match status" value="1"/>
</dbReference>
<evidence type="ECO:0000259" key="8">
    <source>
        <dbReference type="PROSITE" id="PS50109"/>
    </source>
</evidence>
<dbReference type="EC" id="2.7.13.3" evidence="2"/>
<dbReference type="InterPro" id="IPR011623">
    <property type="entry name" value="7TMR_DISM_rcpt_extracell_dom1"/>
</dbReference>
<dbReference type="Gene3D" id="3.30.565.10">
    <property type="entry name" value="Histidine kinase-like ATPase, C-terminal domain"/>
    <property type="match status" value="1"/>
</dbReference>
<accession>A0A8I1W566</accession>
<dbReference type="InterPro" id="IPR011622">
    <property type="entry name" value="7TMR_DISM_rcpt_extracell_dom2"/>
</dbReference>
<dbReference type="AlphaFoldDB" id="A0A8I1W566"/>
<dbReference type="InterPro" id="IPR036890">
    <property type="entry name" value="HATPase_C_sf"/>
</dbReference>